<feature type="transmembrane region" description="Helical" evidence="7">
    <location>
        <begin position="223"/>
        <end position="247"/>
    </location>
</feature>
<evidence type="ECO:0000256" key="7">
    <source>
        <dbReference type="RuleBase" id="RU363032"/>
    </source>
</evidence>
<evidence type="ECO:0000256" key="2">
    <source>
        <dbReference type="ARBA" id="ARBA00022448"/>
    </source>
</evidence>
<organism evidence="9 10">
    <name type="scientific">Paenibacillus agaridevorans</name>
    <dbReference type="NCBI Taxonomy" id="171404"/>
    <lineage>
        <taxon>Bacteria</taxon>
        <taxon>Bacillati</taxon>
        <taxon>Bacillota</taxon>
        <taxon>Bacilli</taxon>
        <taxon>Bacillales</taxon>
        <taxon>Paenibacillaceae</taxon>
        <taxon>Paenibacillus</taxon>
    </lineage>
</organism>
<dbReference type="PROSITE" id="PS50928">
    <property type="entry name" value="ABC_TM1"/>
    <property type="match status" value="1"/>
</dbReference>
<dbReference type="CDD" id="cd06261">
    <property type="entry name" value="TM_PBP2"/>
    <property type="match status" value="1"/>
</dbReference>
<evidence type="ECO:0000256" key="4">
    <source>
        <dbReference type="ARBA" id="ARBA00022692"/>
    </source>
</evidence>
<evidence type="ECO:0000313" key="10">
    <source>
        <dbReference type="Proteomes" id="UP000245202"/>
    </source>
</evidence>
<protein>
    <submittedName>
        <fullName evidence="9">Sugar ABC transporter permease</fullName>
    </submittedName>
</protein>
<dbReference type="Proteomes" id="UP000245202">
    <property type="component" value="Unassembled WGS sequence"/>
</dbReference>
<dbReference type="PANTHER" id="PTHR43227:SF11">
    <property type="entry name" value="BLL4140 PROTEIN"/>
    <property type="match status" value="1"/>
</dbReference>
<name>A0A2R5EMV1_9BACL</name>
<dbReference type="InterPro" id="IPR050809">
    <property type="entry name" value="UgpAE/MalFG_permease"/>
</dbReference>
<evidence type="ECO:0000313" key="9">
    <source>
        <dbReference type="EMBL" id="GBG06969.1"/>
    </source>
</evidence>
<feature type="transmembrane region" description="Helical" evidence="7">
    <location>
        <begin position="140"/>
        <end position="161"/>
    </location>
</feature>
<comment type="caution">
    <text evidence="9">The sequence shown here is derived from an EMBL/GenBank/DDBJ whole genome shotgun (WGS) entry which is preliminary data.</text>
</comment>
<feature type="domain" description="ABC transmembrane type-1" evidence="8">
    <location>
        <begin position="136"/>
        <end position="351"/>
    </location>
</feature>
<feature type="transmembrane region" description="Helical" evidence="7">
    <location>
        <begin position="330"/>
        <end position="355"/>
    </location>
</feature>
<keyword evidence="5 7" id="KW-1133">Transmembrane helix</keyword>
<evidence type="ECO:0000256" key="6">
    <source>
        <dbReference type="ARBA" id="ARBA00023136"/>
    </source>
</evidence>
<evidence type="ECO:0000256" key="3">
    <source>
        <dbReference type="ARBA" id="ARBA00022475"/>
    </source>
</evidence>
<keyword evidence="2 7" id="KW-0813">Transport</keyword>
<keyword evidence="4 7" id="KW-0812">Transmembrane</keyword>
<evidence type="ECO:0000256" key="5">
    <source>
        <dbReference type="ARBA" id="ARBA00022989"/>
    </source>
</evidence>
<dbReference type="EMBL" id="BDQX01000069">
    <property type="protein sequence ID" value="GBG06969.1"/>
    <property type="molecule type" value="Genomic_DNA"/>
</dbReference>
<dbReference type="InterPro" id="IPR035906">
    <property type="entry name" value="MetI-like_sf"/>
</dbReference>
<dbReference type="Gene3D" id="1.10.3720.10">
    <property type="entry name" value="MetI-like"/>
    <property type="match status" value="1"/>
</dbReference>
<reference evidence="9 10" key="1">
    <citation type="submission" date="2017-08" db="EMBL/GenBank/DDBJ databases">
        <title>Substantial Increase in Enzyme Production by Combined Drug-Resistance Mutations in Paenibacillus agaridevorans.</title>
        <authorList>
            <person name="Tanaka Y."/>
            <person name="Funane K."/>
            <person name="Hosaka T."/>
            <person name="Shiwa Y."/>
            <person name="Fujita N."/>
            <person name="Miyazaki T."/>
            <person name="Yoshikawa H."/>
            <person name="Murakami K."/>
            <person name="Kasahara K."/>
            <person name="Inaoka T."/>
            <person name="Hiraga Y."/>
            <person name="Ochi K."/>
        </authorList>
    </citation>
    <scope>NUCLEOTIDE SEQUENCE [LARGE SCALE GENOMIC DNA]</scope>
    <source>
        <strain evidence="9 10">T-3040</strain>
    </source>
</reference>
<comment type="similarity">
    <text evidence="7">Belongs to the binding-protein-dependent transport system permease family.</text>
</comment>
<gene>
    <name evidence="9" type="ORF">PAT3040_01514</name>
</gene>
<comment type="subcellular location">
    <subcellularLocation>
        <location evidence="1 7">Cell membrane</location>
        <topology evidence="1 7">Multi-pass membrane protein</topology>
    </subcellularLocation>
</comment>
<sequence length="364" mass="40947">MFLYRLEPGDVWFSCESAANSDGPVSSHRRLAQTEYSQGGGTLMNQAAAKRAGTFAEIRRKARKQRMLLLLFIPAIAYFLVFHYVPIYGILIAFKDFRMQEGQSFLESVLLAPWAGEYGLDHFKAFINGPYFLTLLRNTFLLGLFSLLFGFPIPILFALLLNEIRKKHYKSFVQTISYLPYFLSVVAVIGMMKMVLSPSTGIVNIMLAKLGLEPIYFFADASWFRFLFISSGIWTSMGMGAVIYLAALSKVDTEQYESAVIDGASRLRQMWHITLPAIKPVVVITLILNMSGVLSVGSEKIILMYNSLTYETADVFSTFVYRRGLVELDFSFGAAVDLFNAIVNVIFLVTANYLARKAADESLW</sequence>
<dbReference type="AlphaFoldDB" id="A0A2R5EMV1"/>
<evidence type="ECO:0000256" key="1">
    <source>
        <dbReference type="ARBA" id="ARBA00004651"/>
    </source>
</evidence>
<keyword evidence="10" id="KW-1185">Reference proteome</keyword>
<dbReference type="SUPFAM" id="SSF161098">
    <property type="entry name" value="MetI-like"/>
    <property type="match status" value="1"/>
</dbReference>
<dbReference type="InterPro" id="IPR000515">
    <property type="entry name" value="MetI-like"/>
</dbReference>
<feature type="transmembrane region" description="Helical" evidence="7">
    <location>
        <begin position="181"/>
        <end position="203"/>
    </location>
</feature>
<keyword evidence="3" id="KW-1003">Cell membrane</keyword>
<dbReference type="GO" id="GO:0055085">
    <property type="term" value="P:transmembrane transport"/>
    <property type="evidence" value="ECO:0007669"/>
    <property type="project" value="InterPro"/>
</dbReference>
<feature type="transmembrane region" description="Helical" evidence="7">
    <location>
        <begin position="68"/>
        <end position="94"/>
    </location>
</feature>
<keyword evidence="6 7" id="KW-0472">Membrane</keyword>
<evidence type="ECO:0000259" key="8">
    <source>
        <dbReference type="PROSITE" id="PS50928"/>
    </source>
</evidence>
<dbReference type="Pfam" id="PF00528">
    <property type="entry name" value="BPD_transp_1"/>
    <property type="match status" value="1"/>
</dbReference>
<dbReference type="GO" id="GO:0005886">
    <property type="term" value="C:plasma membrane"/>
    <property type="evidence" value="ECO:0007669"/>
    <property type="project" value="UniProtKB-SubCell"/>
</dbReference>
<accession>A0A2R5EMV1</accession>
<feature type="transmembrane region" description="Helical" evidence="7">
    <location>
        <begin position="277"/>
        <end position="297"/>
    </location>
</feature>
<dbReference type="PANTHER" id="PTHR43227">
    <property type="entry name" value="BLL4140 PROTEIN"/>
    <property type="match status" value="1"/>
</dbReference>
<proteinExistence type="inferred from homology"/>